<proteinExistence type="inferred from homology"/>
<dbReference type="Pfam" id="PF00400">
    <property type="entry name" value="WD40"/>
    <property type="match status" value="10"/>
</dbReference>
<comment type="function">
    <text evidence="6">Involved in mitochondrial fission. Acts as an adapter protein required to form mitochondrial fission complexes. Formation of these complexes is required to promote constriction and fission of the mitochondrial compartment at a late step in mitochondrial division.</text>
</comment>
<evidence type="ECO:0000256" key="4">
    <source>
        <dbReference type="ARBA" id="ARBA00038415"/>
    </source>
</evidence>
<dbReference type="SMART" id="SM00320">
    <property type="entry name" value="WD40"/>
    <property type="match status" value="11"/>
</dbReference>
<evidence type="ECO:0000259" key="8">
    <source>
        <dbReference type="PROSITE" id="PS50837"/>
    </source>
</evidence>
<dbReference type="PROSITE" id="PS50837">
    <property type="entry name" value="NACHT"/>
    <property type="match status" value="1"/>
</dbReference>
<evidence type="ECO:0000256" key="3">
    <source>
        <dbReference type="ARBA" id="ARBA00022737"/>
    </source>
</evidence>
<dbReference type="Proteomes" id="UP000054466">
    <property type="component" value="Unassembled WGS sequence"/>
</dbReference>
<comment type="similarity">
    <text evidence="4">Belongs to the WD repeat MDV1/CAF4 family.</text>
</comment>
<feature type="repeat" description="WD" evidence="7">
    <location>
        <begin position="1038"/>
        <end position="1070"/>
    </location>
</feature>
<dbReference type="PANTHER" id="PTHR22847:SF637">
    <property type="entry name" value="WD REPEAT DOMAIN 5B"/>
    <property type="match status" value="1"/>
</dbReference>
<feature type="domain" description="NACHT" evidence="8">
    <location>
        <begin position="290"/>
        <end position="436"/>
    </location>
</feature>
<dbReference type="GO" id="GO:0005741">
    <property type="term" value="C:mitochondrial outer membrane"/>
    <property type="evidence" value="ECO:0007669"/>
    <property type="project" value="UniProtKB-SubCell"/>
</dbReference>
<feature type="repeat" description="WD" evidence="7">
    <location>
        <begin position="946"/>
        <end position="986"/>
    </location>
</feature>
<organism evidence="9 10">
    <name type="scientific">Cladophialophora immunda</name>
    <dbReference type="NCBI Taxonomy" id="569365"/>
    <lineage>
        <taxon>Eukaryota</taxon>
        <taxon>Fungi</taxon>
        <taxon>Dikarya</taxon>
        <taxon>Ascomycota</taxon>
        <taxon>Pezizomycotina</taxon>
        <taxon>Eurotiomycetes</taxon>
        <taxon>Chaetothyriomycetidae</taxon>
        <taxon>Chaetothyriales</taxon>
        <taxon>Herpotrichiellaceae</taxon>
        <taxon>Cladophialophora</taxon>
    </lineage>
</organism>
<dbReference type="InterPro" id="IPR007111">
    <property type="entry name" value="NACHT_NTPase"/>
</dbReference>
<evidence type="ECO:0000256" key="1">
    <source>
        <dbReference type="ARBA" id="ARBA00004570"/>
    </source>
</evidence>
<dbReference type="STRING" id="569365.A0A0D1ZWV3"/>
<dbReference type="InterPro" id="IPR010730">
    <property type="entry name" value="HET"/>
</dbReference>
<dbReference type="InterPro" id="IPR020472">
    <property type="entry name" value="WD40_PAC1"/>
</dbReference>
<dbReference type="Gene3D" id="2.130.10.10">
    <property type="entry name" value="YVTN repeat-like/Quinoprotein amine dehydrogenase"/>
    <property type="match status" value="5"/>
</dbReference>
<name>A0A0D1ZWV3_9EURO</name>
<comment type="subcellular location">
    <subcellularLocation>
        <location evidence="1">Mitochondrion outer membrane</location>
        <topology evidence="1">Peripheral membrane protein</topology>
        <orientation evidence="1">Cytoplasmic side</orientation>
    </subcellularLocation>
</comment>
<evidence type="ECO:0000313" key="9">
    <source>
        <dbReference type="EMBL" id="KIW32636.1"/>
    </source>
</evidence>
<dbReference type="InterPro" id="IPR015943">
    <property type="entry name" value="WD40/YVTN_repeat-like_dom_sf"/>
</dbReference>
<reference evidence="9 10" key="1">
    <citation type="submission" date="2015-01" db="EMBL/GenBank/DDBJ databases">
        <title>The Genome Sequence of Cladophialophora immunda CBS83496.</title>
        <authorList>
            <consortium name="The Broad Institute Genomics Platform"/>
            <person name="Cuomo C."/>
            <person name="de Hoog S."/>
            <person name="Gorbushina A."/>
            <person name="Stielow B."/>
            <person name="Teixiera M."/>
            <person name="Abouelleil A."/>
            <person name="Chapman S.B."/>
            <person name="Priest M."/>
            <person name="Young S.K."/>
            <person name="Wortman J."/>
            <person name="Nusbaum C."/>
            <person name="Birren B."/>
        </authorList>
    </citation>
    <scope>NUCLEOTIDE SEQUENCE [LARGE SCALE GENOMIC DNA]</scope>
    <source>
        <strain evidence="9 10">CBS 83496</strain>
    </source>
</reference>
<keyword evidence="10" id="KW-1185">Reference proteome</keyword>
<dbReference type="EMBL" id="KN847041">
    <property type="protein sequence ID" value="KIW32636.1"/>
    <property type="molecule type" value="Genomic_DNA"/>
</dbReference>
<dbReference type="SUPFAM" id="SSF50978">
    <property type="entry name" value="WD40 repeat-like"/>
    <property type="match status" value="1"/>
</dbReference>
<feature type="repeat" description="WD" evidence="7">
    <location>
        <begin position="988"/>
        <end position="1029"/>
    </location>
</feature>
<dbReference type="RefSeq" id="XP_016252852.1">
    <property type="nucleotide sequence ID" value="XM_016390950.1"/>
</dbReference>
<evidence type="ECO:0000256" key="2">
    <source>
        <dbReference type="ARBA" id="ARBA00022574"/>
    </source>
</evidence>
<feature type="repeat" description="WD" evidence="7">
    <location>
        <begin position="1155"/>
        <end position="1196"/>
    </location>
</feature>
<dbReference type="SUPFAM" id="SSF69322">
    <property type="entry name" value="Tricorn protease domain 2"/>
    <property type="match status" value="1"/>
</dbReference>
<dbReference type="Gene3D" id="3.40.50.300">
    <property type="entry name" value="P-loop containing nucleotide triphosphate hydrolases"/>
    <property type="match status" value="1"/>
</dbReference>
<feature type="repeat" description="WD" evidence="7">
    <location>
        <begin position="1113"/>
        <end position="1154"/>
    </location>
</feature>
<evidence type="ECO:0000256" key="5">
    <source>
        <dbReference type="ARBA" id="ARBA00039789"/>
    </source>
</evidence>
<dbReference type="PROSITE" id="PS50082">
    <property type="entry name" value="WD_REPEATS_2"/>
    <property type="match status" value="10"/>
</dbReference>
<dbReference type="InterPro" id="IPR036322">
    <property type="entry name" value="WD40_repeat_dom_sf"/>
</dbReference>
<dbReference type="SUPFAM" id="SSF82171">
    <property type="entry name" value="DPP6 N-terminal domain-like"/>
    <property type="match status" value="1"/>
</dbReference>
<accession>A0A0D1ZWV3</accession>
<evidence type="ECO:0000313" key="10">
    <source>
        <dbReference type="Proteomes" id="UP000054466"/>
    </source>
</evidence>
<dbReference type="Pfam" id="PF24883">
    <property type="entry name" value="NPHP3_N"/>
    <property type="match status" value="1"/>
</dbReference>
<evidence type="ECO:0000256" key="7">
    <source>
        <dbReference type="PROSITE-ProRule" id="PRU00221"/>
    </source>
</evidence>
<dbReference type="SUPFAM" id="SSF52540">
    <property type="entry name" value="P-loop containing nucleoside triphosphate hydrolases"/>
    <property type="match status" value="1"/>
</dbReference>
<keyword evidence="2 7" id="KW-0853">WD repeat</keyword>
<dbReference type="GeneID" id="27343360"/>
<dbReference type="GO" id="GO:1990234">
    <property type="term" value="C:transferase complex"/>
    <property type="evidence" value="ECO:0007669"/>
    <property type="project" value="UniProtKB-ARBA"/>
</dbReference>
<dbReference type="PROSITE" id="PS50294">
    <property type="entry name" value="WD_REPEATS_REGION"/>
    <property type="match status" value="8"/>
</dbReference>
<dbReference type="PROSITE" id="PS00678">
    <property type="entry name" value="WD_REPEATS_1"/>
    <property type="match status" value="5"/>
</dbReference>
<dbReference type="HOGENOM" id="CLU_000288_6_16_1"/>
<dbReference type="PRINTS" id="PR00320">
    <property type="entry name" value="GPROTEINBRPT"/>
</dbReference>
<dbReference type="PANTHER" id="PTHR22847">
    <property type="entry name" value="WD40 REPEAT PROTEIN"/>
    <property type="match status" value="1"/>
</dbReference>
<feature type="repeat" description="WD" evidence="7">
    <location>
        <begin position="1197"/>
        <end position="1238"/>
    </location>
</feature>
<dbReference type="InterPro" id="IPR027417">
    <property type="entry name" value="P-loop_NTPase"/>
</dbReference>
<sequence>MRLLERQPDGDLILREFTDKDVPPYAILSHTWFEDNEEEVSFQDAEDGSGKRKAGWEKIAFCSNRAAADGLRYSWIDTCCINKKIFAELQKAISSMFRWYQRSTKCYVYLSDVSFHDTQAPWEQAFQESRWFTRGWTLPELLAPTSIEFFSRDAHRLGDMRSLERQIHEITAIPVTALRGKPLYQFSVNDRMRWKESRDTTKEEDLAYSLLGIFDVEMPLEYGEGRVAAFERLRKEIDKLKDCIKDIRLIDPIDHKQDIEDKRGGLLKGSYRWIIEHSDFQNWRSGEQRRLLWIEGDPGKGKTMLLCGIIDELKESMNKTDLLSFYFLEAANSQVSNATAVPRGLIYMLVCQQPSLISHIRNKYEHSGKALFEDSNAWFALCDIFRDILQDHNLNKTFLIVDALDECSAADLPKLLGFIVKMSSISPHVKWLVSSRRWPSIERGLDEIESKVRVRLELNSRSISDAVGGYIQYKVGQLKYDANTRDVVLGYLSLNANDTFLWVALVCQRLQNTPRALVRTSLKMFPPGLDSFYGRMMRQISESEGSELCKRILALVSATYEPITLFELSSLIELLESVSDDRQSLEEMIGLCGSFLAIRNDTIYFVHQSAKDYLLEKASAEIFSHGMKEMHQHIFSRSLRVMSRMLRRDVYDLGRPGYPIEHVQRRNPDPLAACRYSCLYWVDHLWEWESPECTDCNVDLQDGGSVDLFVKEKYLYWLEALSLCKSMSKGVLSVEKLEALTQGRPGASELAELCTDARRFILYNKQAIETSPLQAYYSALTFSPSGSLIRRHFRTEEPRDVEIKPPVGDKWSACLHTLEGHTERVNAVAFSAGGEKLASASDEGTIKIWDLGRVQCVQTLTEHSGGVAAVAFSKKSALLASASDDGTIKRWDADNGKCIQTLKIHKIYTPRAHRVAFSPDGCHFVAFQNGDAVRIWNTSNGMCVLILEHHSQLYSAALSFDGAKLASASDGTIKIWDSTGGQCLQTLRGHHIGVVSALAFSHDGKLLVSASRDGIINIWNVDSGEHVRQLKDKLPALSIAFSPEGTQMVLGTVDGTIKIWDTKRYECLQTFEGHNSSVSSVTFSPDGTRLASASLDGTVRIWDTKSAYGNQTVKHHSVFLTSLAFSPDLVRLASASWDCAVRIWDSSSGDCIQTLQGHSRTVNTITFSPDGARLASGSRDDMVKIWDIYSGECVVTLKGHSSDVGWVEFSHDSTRLASASFDGVVRIWDVRSGECLVTFEYNRTTALSHGPNYLSSAAFSHDWSRLALGIQRAAGTQLMVRILDVGSGECQEMLEDCDVGSSSLAFSPDSTRLAAATYDRTVRIWNAVSGECLQTFNIGRWLNKISFDSTALYLYTDIGAIALNTCSASTTALVKTEPQNPQYRGLGLSSNREWITYNSENILWLPHEYRPLRSVISGSMIGMGVRTGKVWICNLQMPTLLGPAR</sequence>
<dbReference type="Pfam" id="PF06985">
    <property type="entry name" value="HET"/>
    <property type="match status" value="1"/>
</dbReference>
<keyword evidence="3" id="KW-0677">Repeat</keyword>
<dbReference type="InterPro" id="IPR001680">
    <property type="entry name" value="WD40_rpt"/>
</dbReference>
<dbReference type="InterPro" id="IPR056884">
    <property type="entry name" value="NPHP3-like_N"/>
</dbReference>
<feature type="repeat" description="WD" evidence="7">
    <location>
        <begin position="860"/>
        <end position="901"/>
    </location>
</feature>
<feature type="repeat" description="WD" evidence="7">
    <location>
        <begin position="818"/>
        <end position="859"/>
    </location>
</feature>
<dbReference type="CDD" id="cd00200">
    <property type="entry name" value="WD40"/>
    <property type="match status" value="1"/>
</dbReference>
<feature type="repeat" description="WD" evidence="7">
    <location>
        <begin position="1303"/>
        <end position="1335"/>
    </location>
</feature>
<dbReference type="InterPro" id="IPR019775">
    <property type="entry name" value="WD40_repeat_CS"/>
</dbReference>
<protein>
    <recommendedName>
        <fullName evidence="5">Mitochondrial division protein 1</fullName>
    </recommendedName>
</protein>
<dbReference type="OrthoDB" id="4158009at2759"/>
<dbReference type="VEuPathDB" id="FungiDB:PV07_04166"/>
<feature type="repeat" description="WD" evidence="7">
    <location>
        <begin position="1071"/>
        <end position="1112"/>
    </location>
</feature>
<evidence type="ECO:0000256" key="6">
    <source>
        <dbReference type="ARBA" id="ARBA00043913"/>
    </source>
</evidence>
<gene>
    <name evidence="9" type="ORF">PV07_04166</name>
</gene>